<evidence type="ECO:0000259" key="9">
    <source>
        <dbReference type="PROSITE" id="PS50235"/>
    </source>
</evidence>
<dbReference type="CDD" id="cd02257">
    <property type="entry name" value="Peptidase_C19"/>
    <property type="match status" value="2"/>
</dbReference>
<dbReference type="EC" id="3.4.19.12" evidence="7"/>
<keyword evidence="3 7" id="KW-0645">Protease</keyword>
<proteinExistence type="inferred from homology"/>
<organism evidence="10 11">
    <name type="scientific">Hondaea fermentalgiana</name>
    <dbReference type="NCBI Taxonomy" id="2315210"/>
    <lineage>
        <taxon>Eukaryota</taxon>
        <taxon>Sar</taxon>
        <taxon>Stramenopiles</taxon>
        <taxon>Bigyra</taxon>
        <taxon>Labyrinthulomycetes</taxon>
        <taxon>Thraustochytrida</taxon>
        <taxon>Thraustochytriidae</taxon>
        <taxon>Hondaea</taxon>
    </lineage>
</organism>
<dbReference type="GO" id="GO:0005829">
    <property type="term" value="C:cytosol"/>
    <property type="evidence" value="ECO:0007669"/>
    <property type="project" value="TreeGrafter"/>
</dbReference>
<feature type="compositionally biased region" description="Polar residues" evidence="8">
    <location>
        <begin position="590"/>
        <end position="605"/>
    </location>
</feature>
<keyword evidence="5 7" id="KW-0378">Hydrolase</keyword>
<dbReference type="InParanoid" id="A0A2R5H1H1"/>
<evidence type="ECO:0000313" key="11">
    <source>
        <dbReference type="Proteomes" id="UP000241890"/>
    </source>
</evidence>
<name>A0A2R5H1H1_9STRA</name>
<dbReference type="EMBL" id="BEYU01000206">
    <property type="protein sequence ID" value="GBG34651.1"/>
    <property type="molecule type" value="Genomic_DNA"/>
</dbReference>
<feature type="region of interest" description="Disordered" evidence="8">
    <location>
        <begin position="564"/>
        <end position="668"/>
    </location>
</feature>
<dbReference type="SUPFAM" id="SSF54001">
    <property type="entry name" value="Cysteine proteinases"/>
    <property type="match status" value="1"/>
</dbReference>
<reference evidence="10 11" key="1">
    <citation type="submission" date="2017-12" db="EMBL/GenBank/DDBJ databases">
        <title>Sequencing, de novo assembly and annotation of complete genome of a new Thraustochytrid species, strain FCC1311.</title>
        <authorList>
            <person name="Sedici K."/>
            <person name="Godart F."/>
            <person name="Aiese Cigliano R."/>
            <person name="Sanseverino W."/>
            <person name="Barakat M."/>
            <person name="Ortet P."/>
            <person name="Marechal E."/>
            <person name="Cagnac O."/>
            <person name="Amato A."/>
        </authorList>
    </citation>
    <scope>NUCLEOTIDE SEQUENCE [LARGE SCALE GENOMIC DNA]</scope>
</reference>
<keyword evidence="4 7" id="KW-0833">Ubl conjugation pathway</keyword>
<feature type="region of interest" description="Disordered" evidence="8">
    <location>
        <begin position="503"/>
        <end position="551"/>
    </location>
</feature>
<dbReference type="InterPro" id="IPR028889">
    <property type="entry name" value="USP"/>
</dbReference>
<dbReference type="PROSITE" id="PS50235">
    <property type="entry name" value="USP_3"/>
    <property type="match status" value="1"/>
</dbReference>
<keyword evidence="11" id="KW-1185">Reference proteome</keyword>
<gene>
    <name evidence="10" type="ORF">FCC1311_108732</name>
</gene>
<evidence type="ECO:0000256" key="7">
    <source>
        <dbReference type="RuleBase" id="RU366025"/>
    </source>
</evidence>
<dbReference type="PROSITE" id="PS00972">
    <property type="entry name" value="USP_1"/>
    <property type="match status" value="1"/>
</dbReference>
<dbReference type="PROSITE" id="PS00973">
    <property type="entry name" value="USP_2"/>
    <property type="match status" value="1"/>
</dbReference>
<dbReference type="OrthoDB" id="289038at2759"/>
<evidence type="ECO:0000313" key="10">
    <source>
        <dbReference type="EMBL" id="GBG34651.1"/>
    </source>
</evidence>
<dbReference type="PANTHER" id="PTHR24006:SF888">
    <property type="entry name" value="UBIQUITIN CARBOXYL-TERMINAL HYDROLASE 30"/>
    <property type="match status" value="1"/>
</dbReference>
<dbReference type="InterPro" id="IPR018200">
    <property type="entry name" value="USP_CS"/>
</dbReference>
<dbReference type="PANTHER" id="PTHR24006">
    <property type="entry name" value="UBIQUITIN CARBOXYL-TERMINAL HYDROLASE"/>
    <property type="match status" value="1"/>
</dbReference>
<accession>A0A2R5H1H1</accession>
<dbReference type="GO" id="GO:0006508">
    <property type="term" value="P:proteolysis"/>
    <property type="evidence" value="ECO:0007669"/>
    <property type="project" value="UniProtKB-KW"/>
</dbReference>
<dbReference type="AlphaFoldDB" id="A0A2R5H1H1"/>
<evidence type="ECO:0000256" key="5">
    <source>
        <dbReference type="ARBA" id="ARBA00022801"/>
    </source>
</evidence>
<feature type="compositionally biased region" description="Basic and acidic residues" evidence="8">
    <location>
        <begin position="535"/>
        <end position="544"/>
    </location>
</feature>
<comment type="caution">
    <text evidence="10">The sequence shown here is derived from an EMBL/GenBank/DDBJ whole genome shotgun (WGS) entry which is preliminary data.</text>
</comment>
<feature type="domain" description="USP" evidence="9">
    <location>
        <begin position="218"/>
        <end position="808"/>
    </location>
</feature>
<comment type="catalytic activity">
    <reaction evidence="1 7">
        <text>Thiol-dependent hydrolysis of ester, thioester, amide, peptide and isopeptide bonds formed by the C-terminal Gly of ubiquitin (a 76-residue protein attached to proteins as an intracellular targeting signal).</text>
        <dbReference type="EC" id="3.4.19.12"/>
    </reaction>
</comment>
<dbReference type="InterPro" id="IPR038765">
    <property type="entry name" value="Papain-like_cys_pep_sf"/>
</dbReference>
<feature type="compositionally biased region" description="Basic and acidic residues" evidence="8">
    <location>
        <begin position="151"/>
        <end position="162"/>
    </location>
</feature>
<evidence type="ECO:0000256" key="8">
    <source>
        <dbReference type="SAM" id="MobiDB-lite"/>
    </source>
</evidence>
<dbReference type="Pfam" id="PF00443">
    <property type="entry name" value="UCH"/>
    <property type="match status" value="1"/>
</dbReference>
<evidence type="ECO:0000256" key="6">
    <source>
        <dbReference type="ARBA" id="ARBA00022807"/>
    </source>
</evidence>
<evidence type="ECO:0000256" key="3">
    <source>
        <dbReference type="ARBA" id="ARBA00022670"/>
    </source>
</evidence>
<comment type="similarity">
    <text evidence="2 7">Belongs to the peptidase C19 family.</text>
</comment>
<keyword evidence="6 7" id="KW-0788">Thiol protease</keyword>
<dbReference type="GO" id="GO:0004843">
    <property type="term" value="F:cysteine-type deubiquitinase activity"/>
    <property type="evidence" value="ECO:0007669"/>
    <property type="project" value="UniProtKB-UniRule"/>
</dbReference>
<protein>
    <recommendedName>
        <fullName evidence="7">Ubiquitin carboxyl-terminal hydrolase</fullName>
        <ecNumber evidence="7">3.4.19.12</ecNumber>
    </recommendedName>
</protein>
<dbReference type="Gene3D" id="3.90.70.10">
    <property type="entry name" value="Cysteine proteinases"/>
    <property type="match status" value="2"/>
</dbReference>
<feature type="region of interest" description="Disordered" evidence="8">
    <location>
        <begin position="148"/>
        <end position="198"/>
    </location>
</feature>
<feature type="compositionally biased region" description="Basic residues" evidence="8">
    <location>
        <begin position="163"/>
        <end position="179"/>
    </location>
</feature>
<evidence type="ECO:0000256" key="2">
    <source>
        <dbReference type="ARBA" id="ARBA00009085"/>
    </source>
</evidence>
<feature type="compositionally biased region" description="Polar residues" evidence="8">
    <location>
        <begin position="615"/>
        <end position="627"/>
    </location>
</feature>
<feature type="compositionally biased region" description="Acidic residues" evidence="8">
    <location>
        <begin position="570"/>
        <end position="589"/>
    </location>
</feature>
<dbReference type="Proteomes" id="UP000241890">
    <property type="component" value="Unassembled WGS sequence"/>
</dbReference>
<dbReference type="InterPro" id="IPR050164">
    <property type="entry name" value="Peptidase_C19"/>
</dbReference>
<dbReference type="GO" id="GO:0005634">
    <property type="term" value="C:nucleus"/>
    <property type="evidence" value="ECO:0007669"/>
    <property type="project" value="TreeGrafter"/>
</dbReference>
<evidence type="ECO:0000256" key="1">
    <source>
        <dbReference type="ARBA" id="ARBA00000707"/>
    </source>
</evidence>
<dbReference type="InterPro" id="IPR001394">
    <property type="entry name" value="Peptidase_C19_UCH"/>
</dbReference>
<evidence type="ECO:0000256" key="4">
    <source>
        <dbReference type="ARBA" id="ARBA00022786"/>
    </source>
</evidence>
<sequence length="815" mass="89030">MQLELQEQQCRHLKKKEGFKPPASLRALKRLELPEPAPDANVETDESNPACVCVTCGELVGHPRELEKHTSSFSHPVFVTLATDRGACRLVCTRCGSKDERIFCDVAHPVTFRDARLPKFLDDIHEWVVGHEAKLAAFRAEAAAGATETACDGREDNSEKSGKAKKAVKKERKQKKKKVNASTSNSTEAEGEDLPPAQELEDNATCAKASASKAGKLFGIANVGNSCFFNSVLQVLTHSPSLVREIVSSAMEAHRREQDFPEVDLSFTEAFAGILDSVFSGSIVDHGRRIGKRRKAKSKGKRDAWSDDDDFKTNTIKFDEQKVATDEDALCSVKTDKLEDGKICDKALVVPSSPPLVPLKRVHPSEMLAQIMLRAPQLGGFGQQDAHELLVEVLRALEEDEKALWEAMTGEDSASGAGSAADKSFTSYVWQALSTEVTREVRCLHCGHTSRRTEESVVTSLDVPDASKGSEAQIGDCIAQIQAETFLRVDDDNGLECENCSSAADAGDDVNGDMNIAQQESDDHDSLDAASGKVSDTKDGHGQDGDADSMGGLDAQLQELNLGQPTLDEERGEDAEEDEDEVYLSDDSDASNFQRSEISSPTSMDDASEAPPSPQSQLTPALQNGTLSGPEAFPVTSDAGSLGPEEDDEEKGAPGLGQGAQVQGTKPKIIKRDAVMTDTLSRAPPYLALHLKRFQTTFSNGDIHTRKIRSHVRVKEVEDFDFAGISHSYRLYGVVCHRGAGLNRGHYICYTRPAVAMSMEPGYHPQFEVKHGVPTRGKWWYASDMQVRPVKREEVLEDEAYLLFFERVDVDTSES</sequence>
<dbReference type="GO" id="GO:0016579">
    <property type="term" value="P:protein deubiquitination"/>
    <property type="evidence" value="ECO:0007669"/>
    <property type="project" value="InterPro"/>
</dbReference>